<dbReference type="HOGENOM" id="CLU_020999_2_1_1"/>
<dbReference type="AlphaFoldDB" id="A0A0C2ZH93"/>
<reference evidence="3" key="2">
    <citation type="submission" date="2015-01" db="EMBL/GenBank/DDBJ databases">
        <title>Evolutionary Origins and Diversification of the Mycorrhizal Mutualists.</title>
        <authorList>
            <consortium name="DOE Joint Genome Institute"/>
            <consortium name="Mycorrhizal Genomics Consortium"/>
            <person name="Kohler A."/>
            <person name="Kuo A."/>
            <person name="Nagy L.G."/>
            <person name="Floudas D."/>
            <person name="Copeland A."/>
            <person name="Barry K.W."/>
            <person name="Cichocki N."/>
            <person name="Veneault-Fourrey C."/>
            <person name="LaButti K."/>
            <person name="Lindquist E.A."/>
            <person name="Lipzen A."/>
            <person name="Lundell T."/>
            <person name="Morin E."/>
            <person name="Murat C."/>
            <person name="Riley R."/>
            <person name="Ohm R."/>
            <person name="Sun H."/>
            <person name="Tunlid A."/>
            <person name="Henrissat B."/>
            <person name="Grigoriev I.V."/>
            <person name="Hibbett D.S."/>
            <person name="Martin F."/>
        </authorList>
    </citation>
    <scope>NUCLEOTIDE SEQUENCE [LARGE SCALE GENOMIC DNA]</scope>
    <source>
        <strain evidence="3">Foug A</strain>
    </source>
</reference>
<name>A0A0C2ZH93_9AGAM</name>
<keyword evidence="1" id="KW-1133">Transmembrane helix</keyword>
<dbReference type="Gene3D" id="3.80.10.10">
    <property type="entry name" value="Ribonuclease Inhibitor"/>
    <property type="match status" value="1"/>
</dbReference>
<keyword evidence="1" id="KW-0812">Transmembrane</keyword>
<dbReference type="Gene3D" id="1.20.1280.50">
    <property type="match status" value="1"/>
</dbReference>
<dbReference type="EMBL" id="KN822221">
    <property type="protein sequence ID" value="KIM52167.1"/>
    <property type="molecule type" value="Genomic_DNA"/>
</dbReference>
<dbReference type="Proteomes" id="UP000053989">
    <property type="component" value="Unassembled WGS sequence"/>
</dbReference>
<evidence type="ECO:0000313" key="3">
    <source>
        <dbReference type="Proteomes" id="UP000053989"/>
    </source>
</evidence>
<sequence>MVTPRRISKGFAFKAQNGYQCHATMGTLPLEVLSEIFVFAVLSYDDPNDIIDQPTIISHVCRRWRQISIITSLLWTNIYLFFPLTFHQLTRTAAWLSRSRHRPLQICMDFRDPSWDWDEHTHRFSSHAMESVMRLLLPMVHRWQSVELYTDTWAPISTFLSYTSPVKSAPCLRDVQLARCNAYFARKGQFFQPADMISPIAWFDGGAGLSALCKVSLSGVHVDWEKSGLRGLKVLELKYHAQEVMPSVEEFLAITQACPQLERLSVLGWGPRRDRNKKISPPTIQLPYLEELSLGYVDVDHAIDLLSMISVPNLRSFSVEDVAVTLDPSDAQDASRLFDYLSSPDDGGGLPRLPLPSIRTLSLRGVTVENGAVHPFFSLLRSVEAICLSGMDASSLRASLAGLHLFPFLAMLTLKGIDSVILSDVLASTPDIPIPDLRIFMDLPVDAADTDTAI</sequence>
<keyword evidence="3" id="KW-1185">Reference proteome</keyword>
<dbReference type="SUPFAM" id="SSF81383">
    <property type="entry name" value="F-box domain"/>
    <property type="match status" value="1"/>
</dbReference>
<organism evidence="2 3">
    <name type="scientific">Scleroderma citrinum Foug A</name>
    <dbReference type="NCBI Taxonomy" id="1036808"/>
    <lineage>
        <taxon>Eukaryota</taxon>
        <taxon>Fungi</taxon>
        <taxon>Dikarya</taxon>
        <taxon>Basidiomycota</taxon>
        <taxon>Agaricomycotina</taxon>
        <taxon>Agaricomycetes</taxon>
        <taxon>Agaricomycetidae</taxon>
        <taxon>Boletales</taxon>
        <taxon>Sclerodermatineae</taxon>
        <taxon>Sclerodermataceae</taxon>
        <taxon>Scleroderma</taxon>
    </lineage>
</organism>
<evidence type="ECO:0000256" key="1">
    <source>
        <dbReference type="SAM" id="Phobius"/>
    </source>
</evidence>
<dbReference type="InParanoid" id="A0A0C2ZH93"/>
<dbReference type="SUPFAM" id="SSF52047">
    <property type="entry name" value="RNI-like"/>
    <property type="match status" value="1"/>
</dbReference>
<dbReference type="InterPro" id="IPR036047">
    <property type="entry name" value="F-box-like_dom_sf"/>
</dbReference>
<keyword evidence="1" id="KW-0472">Membrane</keyword>
<evidence type="ECO:0000313" key="2">
    <source>
        <dbReference type="EMBL" id="KIM52167.1"/>
    </source>
</evidence>
<dbReference type="STRING" id="1036808.A0A0C2ZH93"/>
<dbReference type="InterPro" id="IPR032675">
    <property type="entry name" value="LRR_dom_sf"/>
</dbReference>
<gene>
    <name evidence="2" type="ORF">SCLCIDRAFT_575207</name>
</gene>
<feature type="transmembrane region" description="Helical" evidence="1">
    <location>
        <begin position="67"/>
        <end position="86"/>
    </location>
</feature>
<reference evidence="2 3" key="1">
    <citation type="submission" date="2014-04" db="EMBL/GenBank/DDBJ databases">
        <authorList>
            <consortium name="DOE Joint Genome Institute"/>
            <person name="Kuo A."/>
            <person name="Kohler A."/>
            <person name="Nagy L.G."/>
            <person name="Floudas D."/>
            <person name="Copeland A."/>
            <person name="Barry K.W."/>
            <person name="Cichocki N."/>
            <person name="Veneault-Fourrey C."/>
            <person name="LaButti K."/>
            <person name="Lindquist E.A."/>
            <person name="Lipzen A."/>
            <person name="Lundell T."/>
            <person name="Morin E."/>
            <person name="Murat C."/>
            <person name="Sun H."/>
            <person name="Tunlid A."/>
            <person name="Henrissat B."/>
            <person name="Grigoriev I.V."/>
            <person name="Hibbett D.S."/>
            <person name="Martin F."/>
            <person name="Nordberg H.P."/>
            <person name="Cantor M.N."/>
            <person name="Hua S.X."/>
        </authorList>
    </citation>
    <scope>NUCLEOTIDE SEQUENCE [LARGE SCALE GENOMIC DNA]</scope>
    <source>
        <strain evidence="2 3">Foug A</strain>
    </source>
</reference>
<dbReference type="OrthoDB" id="3252356at2759"/>
<proteinExistence type="predicted"/>
<protein>
    <submittedName>
        <fullName evidence="2">Uncharacterized protein</fullName>
    </submittedName>
</protein>
<accession>A0A0C2ZH93</accession>